<dbReference type="PANTHER" id="PTHR48228:SF4">
    <property type="entry name" value="BLR3030 PROTEIN"/>
    <property type="match status" value="1"/>
</dbReference>
<keyword evidence="2" id="KW-0808">Transferase</keyword>
<dbReference type="InterPro" id="IPR050509">
    <property type="entry name" value="CoA-transferase_III"/>
</dbReference>
<keyword evidence="3" id="KW-1185">Reference proteome</keyword>
<evidence type="ECO:0000313" key="2">
    <source>
        <dbReference type="EMBL" id="SDY33361.1"/>
    </source>
</evidence>
<protein>
    <submittedName>
        <fullName evidence="2">CoA-transferase family III</fullName>
    </submittedName>
</protein>
<sequence length="427" mass="44903">MITGSESVLPGPFRVARAAALSIEAATDAAGELLRLRGIAPGEVTVDTRHAAAAFHSEAYLLKAFSPDGGDLWAPLSGNYQARDGWVRLHCNYPHHADAVCWGLGVPPTVEAVTAAVAKRSAHDVQEAVIAAGGAAALMRSPEDWAAHPQGQAVGALPLTGHDVIGDGPKRELWESDRPLGGIRVLDLTHVIAGPVAGRVLAAHGANVLHLGAAHLPTVAPLVMDTGMGKKSAYLNLTTEAGRAKLWKMVARADVLLQSFRPGALPRLGFTPEKLAAVRPGLIIADLSAYGWTGPWARRRGFDSLVQLATGIAAEQGMDEPRPLPVQALDHATGWLAAAGIMEAVRAQVAEGGTRHVRLALARTASWLDSLGRKDPAGEMPDVSDLLEKVDSQFGELTRVKVPGELPGGNPFWTNASHLPGSDPLSW</sequence>
<evidence type="ECO:0000256" key="1">
    <source>
        <dbReference type="SAM" id="MobiDB-lite"/>
    </source>
</evidence>
<reference evidence="2 3" key="1">
    <citation type="submission" date="2016-10" db="EMBL/GenBank/DDBJ databases">
        <authorList>
            <person name="de Groot N.N."/>
        </authorList>
    </citation>
    <scope>NUCLEOTIDE SEQUENCE [LARGE SCALE GENOMIC DNA]</scope>
    <source>
        <strain evidence="2 3">CPCC 202699</strain>
    </source>
</reference>
<dbReference type="EMBL" id="FNON01000005">
    <property type="protein sequence ID" value="SDY33361.1"/>
    <property type="molecule type" value="Genomic_DNA"/>
</dbReference>
<proteinExistence type="predicted"/>
<organism evidence="2 3">
    <name type="scientific">Amycolatopsis xylanica</name>
    <dbReference type="NCBI Taxonomy" id="589385"/>
    <lineage>
        <taxon>Bacteria</taxon>
        <taxon>Bacillati</taxon>
        <taxon>Actinomycetota</taxon>
        <taxon>Actinomycetes</taxon>
        <taxon>Pseudonocardiales</taxon>
        <taxon>Pseudonocardiaceae</taxon>
        <taxon>Amycolatopsis</taxon>
    </lineage>
</organism>
<dbReference type="Gene3D" id="3.40.50.10540">
    <property type="entry name" value="Crotonobetainyl-coa:carnitine coa-transferase, domain 1"/>
    <property type="match status" value="1"/>
</dbReference>
<dbReference type="Pfam" id="PF02515">
    <property type="entry name" value="CoA_transf_3"/>
    <property type="match status" value="1"/>
</dbReference>
<evidence type="ECO:0000313" key="3">
    <source>
        <dbReference type="Proteomes" id="UP000199515"/>
    </source>
</evidence>
<gene>
    <name evidence="2" type="ORF">SAMN05421504_105192</name>
</gene>
<accession>A0A1H3J072</accession>
<dbReference type="GO" id="GO:0016740">
    <property type="term" value="F:transferase activity"/>
    <property type="evidence" value="ECO:0007669"/>
    <property type="project" value="UniProtKB-KW"/>
</dbReference>
<dbReference type="OrthoDB" id="9058532at2"/>
<dbReference type="SUPFAM" id="SSF89796">
    <property type="entry name" value="CoA-transferase family III (CaiB/BaiF)"/>
    <property type="match status" value="2"/>
</dbReference>
<dbReference type="Proteomes" id="UP000199515">
    <property type="component" value="Unassembled WGS sequence"/>
</dbReference>
<dbReference type="AlphaFoldDB" id="A0A1H3J072"/>
<feature type="region of interest" description="Disordered" evidence="1">
    <location>
        <begin position="406"/>
        <end position="427"/>
    </location>
</feature>
<dbReference type="STRING" id="589385.SAMN05421504_105192"/>
<dbReference type="RefSeq" id="WP_091292316.1">
    <property type="nucleotide sequence ID" value="NZ_FNON01000005.1"/>
</dbReference>
<dbReference type="InterPro" id="IPR003673">
    <property type="entry name" value="CoA-Trfase_fam_III"/>
</dbReference>
<dbReference type="InterPro" id="IPR023606">
    <property type="entry name" value="CoA-Trfase_III_dom_1_sf"/>
</dbReference>
<dbReference type="PANTHER" id="PTHR48228">
    <property type="entry name" value="SUCCINYL-COA--D-CITRAMALATE COA-TRANSFERASE"/>
    <property type="match status" value="1"/>
</dbReference>
<name>A0A1H3J072_9PSEU</name>